<evidence type="ECO:0000313" key="3">
    <source>
        <dbReference type="Proteomes" id="UP001149411"/>
    </source>
</evidence>
<proteinExistence type="predicted"/>
<feature type="transmembrane region" description="Helical" evidence="1">
    <location>
        <begin position="102"/>
        <end position="122"/>
    </location>
</feature>
<accession>A0A9Q4C3C3</accession>
<sequence>MSDWLDFVFRLSNRFLRPYPLCHSRPDRSLSYRGRYFGLCARCTGMYLSGLISIILFPIRKGILSPTTSAVIGCILLVPGGIDGTTQMLGNRESTNQLRVITGTFMGIGIVLFAEGFLFTLLSI</sequence>
<evidence type="ECO:0000256" key="1">
    <source>
        <dbReference type="SAM" id="Phobius"/>
    </source>
</evidence>
<dbReference type="InterPro" id="IPR019206">
    <property type="entry name" value="DUF2085_TM"/>
</dbReference>
<organism evidence="2 3">
    <name type="scientific">Halorutilus salinus</name>
    <dbReference type="NCBI Taxonomy" id="2487751"/>
    <lineage>
        <taxon>Archaea</taxon>
        <taxon>Methanobacteriati</taxon>
        <taxon>Methanobacteriota</taxon>
        <taxon>Stenosarchaea group</taxon>
        <taxon>Halobacteria</taxon>
        <taxon>Halorutilales</taxon>
        <taxon>Halorutilaceae</taxon>
        <taxon>Halorutilus</taxon>
    </lineage>
</organism>
<dbReference type="RefSeq" id="WP_266086375.1">
    <property type="nucleotide sequence ID" value="NZ_RKLV01000003.1"/>
</dbReference>
<name>A0A9Q4C3C3_9EURY</name>
<protein>
    <submittedName>
        <fullName evidence="2">DUF2085 domain-containing protein</fullName>
    </submittedName>
</protein>
<keyword evidence="1" id="KW-1133">Transmembrane helix</keyword>
<feature type="transmembrane region" description="Helical" evidence="1">
    <location>
        <begin position="36"/>
        <end position="56"/>
    </location>
</feature>
<keyword evidence="1" id="KW-0812">Transmembrane</keyword>
<dbReference type="AlphaFoldDB" id="A0A9Q4C3C3"/>
<keyword evidence="1" id="KW-0472">Membrane</keyword>
<dbReference type="Proteomes" id="UP001149411">
    <property type="component" value="Unassembled WGS sequence"/>
</dbReference>
<evidence type="ECO:0000313" key="2">
    <source>
        <dbReference type="EMBL" id="MCX2818533.1"/>
    </source>
</evidence>
<feature type="transmembrane region" description="Helical" evidence="1">
    <location>
        <begin position="63"/>
        <end position="82"/>
    </location>
</feature>
<comment type="caution">
    <text evidence="2">The sequence shown here is derived from an EMBL/GenBank/DDBJ whole genome shotgun (WGS) entry which is preliminary data.</text>
</comment>
<dbReference type="Pfam" id="PF09858">
    <property type="entry name" value="DUF2085"/>
    <property type="match status" value="1"/>
</dbReference>
<reference evidence="2" key="1">
    <citation type="submission" date="2022-09" db="EMBL/GenBank/DDBJ databases">
        <title>Haloadaptaus new haloarchaeum isolated from saline soil.</title>
        <authorList>
            <person name="Duran-Viseras A."/>
            <person name="Sanchez-Porro C."/>
            <person name="Ventosa A."/>
        </authorList>
    </citation>
    <scope>NUCLEOTIDE SEQUENCE</scope>
    <source>
        <strain evidence="2">F3-133</strain>
    </source>
</reference>
<dbReference type="EMBL" id="RKLV01000003">
    <property type="protein sequence ID" value="MCX2818533.1"/>
    <property type="molecule type" value="Genomic_DNA"/>
</dbReference>
<gene>
    <name evidence="2" type="ORF">EGH25_04085</name>
</gene>
<keyword evidence="3" id="KW-1185">Reference proteome</keyword>